<accession>A0A167AW81</accession>
<dbReference type="InterPro" id="IPR044862">
    <property type="entry name" value="Pro_4_hyd_alph_FE2OG_OXY"/>
</dbReference>
<dbReference type="GO" id="GO:0004656">
    <property type="term" value="F:procollagen-proline 4-dioxygenase activity"/>
    <property type="evidence" value="ECO:0007669"/>
    <property type="project" value="TreeGrafter"/>
</dbReference>
<evidence type="ECO:0000313" key="9">
    <source>
        <dbReference type="EMBL" id="TWU71842.1"/>
    </source>
</evidence>
<dbReference type="OrthoDB" id="69177at2759"/>
<gene>
    <name evidence="9" type="ORF">ED733_002658</name>
    <name evidence="8" type="ORF">NOR_06225</name>
</gene>
<feature type="region of interest" description="Disordered" evidence="6">
    <location>
        <begin position="1"/>
        <end position="20"/>
    </location>
</feature>
<keyword evidence="2" id="KW-0479">Metal-binding</keyword>
<dbReference type="Proteomes" id="UP000243498">
    <property type="component" value="Unassembled WGS sequence"/>
</dbReference>
<reference evidence="11" key="2">
    <citation type="submission" date="2018-12" db="EMBL/GenBank/DDBJ databases">
        <title>The complete genome of Metarhizium rileyi, a key fungal pathogen of Lepidoptera.</title>
        <authorList>
            <person name="Binneck E."/>
            <person name="Lastra C.C.L."/>
            <person name="Sosa-Gomez D.R."/>
        </authorList>
    </citation>
    <scope>NUCLEOTIDE SEQUENCE [LARGE SCALE GENOMIC DNA]</scope>
    <source>
        <strain evidence="11">Cep018-CH2</strain>
    </source>
</reference>
<evidence type="ECO:0000259" key="7">
    <source>
        <dbReference type="SMART" id="SM00702"/>
    </source>
</evidence>
<evidence type="ECO:0000256" key="6">
    <source>
        <dbReference type="SAM" id="MobiDB-lite"/>
    </source>
</evidence>
<dbReference type="InterPro" id="IPR006620">
    <property type="entry name" value="Pro_4_hyd_alph"/>
</dbReference>
<comment type="cofactor">
    <cofactor evidence="1">
        <name>L-ascorbate</name>
        <dbReference type="ChEBI" id="CHEBI:38290"/>
    </cofactor>
</comment>
<dbReference type="InterPro" id="IPR045054">
    <property type="entry name" value="P4HA-like"/>
</dbReference>
<reference evidence="9" key="3">
    <citation type="journal article" date="2019" name="Microbiol. Resour. Announc.">
        <title>Genome Sequence of Metarhizium rileyi, a Microbial Control Agent for Lepidoptera.</title>
        <authorList>
            <person name="Binneck E."/>
            <person name="Lastra C.C.L."/>
            <person name="Sosa-Gomez D.R."/>
        </authorList>
    </citation>
    <scope>NUCLEOTIDE SEQUENCE</scope>
    <source>
        <strain evidence="9">Cep018-CH2</strain>
    </source>
</reference>
<evidence type="ECO:0000313" key="11">
    <source>
        <dbReference type="Proteomes" id="UP000317257"/>
    </source>
</evidence>
<accession>A0A5C6G227</accession>
<evidence type="ECO:0000313" key="8">
    <source>
        <dbReference type="EMBL" id="OAA39387.1"/>
    </source>
</evidence>
<feature type="compositionally biased region" description="Polar residues" evidence="6">
    <location>
        <begin position="1"/>
        <end position="10"/>
    </location>
</feature>
<dbReference type="Proteomes" id="UP000317257">
    <property type="component" value="Unassembled WGS sequence"/>
</dbReference>
<name>A0A167AW81_METRR</name>
<dbReference type="EMBL" id="SBHS01000036">
    <property type="protein sequence ID" value="TWU71842.1"/>
    <property type="molecule type" value="Genomic_DNA"/>
</dbReference>
<evidence type="ECO:0000256" key="4">
    <source>
        <dbReference type="ARBA" id="ARBA00023002"/>
    </source>
</evidence>
<evidence type="ECO:0000256" key="1">
    <source>
        <dbReference type="ARBA" id="ARBA00001961"/>
    </source>
</evidence>
<evidence type="ECO:0000256" key="3">
    <source>
        <dbReference type="ARBA" id="ARBA00022964"/>
    </source>
</evidence>
<dbReference type="Pfam" id="PF13640">
    <property type="entry name" value="2OG-FeII_Oxy_3"/>
    <property type="match status" value="1"/>
</dbReference>
<keyword evidence="3" id="KW-0223">Dioxygenase</keyword>
<comment type="caution">
    <text evidence="8">The sequence shown here is derived from an EMBL/GenBank/DDBJ whole genome shotgun (WGS) entry which is preliminary data.</text>
</comment>
<reference evidence="8 10" key="1">
    <citation type="journal article" date="2016" name="Genome Biol. Evol.">
        <title>Divergent and convergent evolution of fungal pathogenicity.</title>
        <authorList>
            <person name="Shang Y."/>
            <person name="Xiao G."/>
            <person name="Zheng P."/>
            <person name="Cen K."/>
            <person name="Zhan S."/>
            <person name="Wang C."/>
        </authorList>
    </citation>
    <scope>NUCLEOTIDE SEQUENCE [LARGE SCALE GENOMIC DNA]</scope>
    <source>
        <strain evidence="8 10">RCEF 4871</strain>
    </source>
</reference>
<dbReference type="OMA" id="YEDTRKC"/>
<evidence type="ECO:0000256" key="2">
    <source>
        <dbReference type="ARBA" id="ARBA00022723"/>
    </source>
</evidence>
<protein>
    <submittedName>
        <fullName evidence="8">Oxidoreductase domain containing protein</fullName>
    </submittedName>
</protein>
<dbReference type="PANTHER" id="PTHR10869:SF241">
    <property type="entry name" value="FE2OG DIOXYGENASE DOMAIN-CONTAINING PROTEIN"/>
    <property type="match status" value="1"/>
</dbReference>
<evidence type="ECO:0000313" key="10">
    <source>
        <dbReference type="Proteomes" id="UP000243498"/>
    </source>
</evidence>
<sequence length="275" mass="30679">MSQQSTSTETGSKREFPKALKNTVGHQTSYDCNEIEIPDSFLTGPSPLPVTLTHVPFADSELPEYKDKVAFVVKNVFSPEECQQFLKLAELAAPWDKALVNVGGGKEAYDPGYRDSKRIIWDTPTVADRVFKRIIGVPGVKEILSDSEQWELEKLNERMRVLKYVPGQFFKGHVDGVYAYTSNGDTFASRYTLHLYLNGSAASSPTEEAELVGGATAFLSKDETRHMDVNPETGSVLIFQHEGLWHEGATVLKGVKYTVRTDFMYRQVKESGALE</sequence>
<dbReference type="GO" id="GO:0005783">
    <property type="term" value="C:endoplasmic reticulum"/>
    <property type="evidence" value="ECO:0007669"/>
    <property type="project" value="TreeGrafter"/>
</dbReference>
<organism evidence="8 10">
    <name type="scientific">Metarhizium rileyi (strain RCEF 4871)</name>
    <name type="common">Nomuraea rileyi</name>
    <dbReference type="NCBI Taxonomy" id="1649241"/>
    <lineage>
        <taxon>Eukaryota</taxon>
        <taxon>Fungi</taxon>
        <taxon>Dikarya</taxon>
        <taxon>Ascomycota</taxon>
        <taxon>Pezizomycotina</taxon>
        <taxon>Sordariomycetes</taxon>
        <taxon>Hypocreomycetidae</taxon>
        <taxon>Hypocreales</taxon>
        <taxon>Clavicipitaceae</taxon>
        <taxon>Metarhizium</taxon>
    </lineage>
</organism>
<dbReference type="EMBL" id="AZHC01000022">
    <property type="protein sequence ID" value="OAA39387.1"/>
    <property type="molecule type" value="Genomic_DNA"/>
</dbReference>
<feature type="domain" description="Prolyl 4-hydroxylase alpha subunit" evidence="7">
    <location>
        <begin position="68"/>
        <end position="264"/>
    </location>
</feature>
<dbReference type="AlphaFoldDB" id="A0A167AW81"/>
<dbReference type="PANTHER" id="PTHR10869">
    <property type="entry name" value="PROLYL 4-HYDROXYLASE ALPHA SUBUNIT"/>
    <property type="match status" value="1"/>
</dbReference>
<dbReference type="SMART" id="SM00702">
    <property type="entry name" value="P4Hc"/>
    <property type="match status" value="1"/>
</dbReference>
<dbReference type="Gene3D" id="2.60.120.620">
    <property type="entry name" value="q2cbj1_9rhob like domain"/>
    <property type="match status" value="1"/>
</dbReference>
<keyword evidence="5" id="KW-0408">Iron</keyword>
<dbReference type="GO" id="GO:0005506">
    <property type="term" value="F:iron ion binding"/>
    <property type="evidence" value="ECO:0007669"/>
    <property type="project" value="InterPro"/>
</dbReference>
<keyword evidence="10" id="KW-1185">Reference proteome</keyword>
<keyword evidence="4" id="KW-0560">Oxidoreductase</keyword>
<evidence type="ECO:0000256" key="5">
    <source>
        <dbReference type="ARBA" id="ARBA00023004"/>
    </source>
</evidence>
<proteinExistence type="predicted"/>
<dbReference type="STRING" id="1081105.A0A167AW81"/>
<dbReference type="GO" id="GO:0031418">
    <property type="term" value="F:L-ascorbic acid binding"/>
    <property type="evidence" value="ECO:0007669"/>
    <property type="project" value="InterPro"/>
</dbReference>